<name>A0AAN7UEW4_9PEZI</name>
<proteinExistence type="predicted"/>
<protein>
    <submittedName>
        <fullName evidence="1">Uncharacterized protein</fullName>
    </submittedName>
</protein>
<dbReference type="EMBL" id="JAWHQM010000001">
    <property type="protein sequence ID" value="KAK5624331.1"/>
    <property type="molecule type" value="Genomic_DNA"/>
</dbReference>
<dbReference type="Proteomes" id="UP001305414">
    <property type="component" value="Unassembled WGS sequence"/>
</dbReference>
<sequence>MFDFAEFQRPRRVKGKQRLNGFESGHLLTETRVSVVSSDIPVKDSVSITRKIRTIVKDEAAALGVEGFGSPYHFCPQAVPLSPPEHAFPAATADARSNSWTSTRVEGINWAVAAMKRDT</sequence>
<accession>A0AAN7UEW4</accession>
<dbReference type="AlphaFoldDB" id="A0AAN7UEW4"/>
<evidence type="ECO:0000313" key="2">
    <source>
        <dbReference type="Proteomes" id="UP001305414"/>
    </source>
</evidence>
<reference evidence="1 2" key="1">
    <citation type="submission" date="2023-10" db="EMBL/GenBank/DDBJ databases">
        <title>Draft genome sequence of Xylaria bambusicola isolate GMP-LS, the root and basal stem rot pathogen of sugarcane in Indonesia.</title>
        <authorList>
            <person name="Selvaraj P."/>
            <person name="Muralishankar V."/>
            <person name="Muruganantham S."/>
            <person name="Sp S."/>
            <person name="Haryani S."/>
            <person name="Lau K.J.X."/>
            <person name="Naqvi N.I."/>
        </authorList>
    </citation>
    <scope>NUCLEOTIDE SEQUENCE [LARGE SCALE GENOMIC DNA]</scope>
    <source>
        <strain evidence="1">GMP-LS</strain>
    </source>
</reference>
<evidence type="ECO:0000313" key="1">
    <source>
        <dbReference type="EMBL" id="KAK5624331.1"/>
    </source>
</evidence>
<organism evidence="1 2">
    <name type="scientific">Xylaria bambusicola</name>
    <dbReference type="NCBI Taxonomy" id="326684"/>
    <lineage>
        <taxon>Eukaryota</taxon>
        <taxon>Fungi</taxon>
        <taxon>Dikarya</taxon>
        <taxon>Ascomycota</taxon>
        <taxon>Pezizomycotina</taxon>
        <taxon>Sordariomycetes</taxon>
        <taxon>Xylariomycetidae</taxon>
        <taxon>Xylariales</taxon>
        <taxon>Xylariaceae</taxon>
        <taxon>Xylaria</taxon>
    </lineage>
</organism>
<keyword evidence="2" id="KW-1185">Reference proteome</keyword>
<gene>
    <name evidence="1" type="ORF">RRF57_000046</name>
</gene>
<comment type="caution">
    <text evidence="1">The sequence shown here is derived from an EMBL/GenBank/DDBJ whole genome shotgun (WGS) entry which is preliminary data.</text>
</comment>